<evidence type="ECO:0000313" key="7">
    <source>
        <dbReference type="Proteomes" id="UP000266292"/>
    </source>
</evidence>
<dbReference type="InterPro" id="IPR009057">
    <property type="entry name" value="Homeodomain-like_sf"/>
</dbReference>
<reference evidence="7" key="1">
    <citation type="submission" date="2017-05" db="EMBL/GenBank/DDBJ databases">
        <authorList>
            <person name="Ray J."/>
            <person name="Price M."/>
            <person name="Deutschbauer A."/>
        </authorList>
    </citation>
    <scope>NUCLEOTIDE SEQUENCE [LARGE SCALE GENOMIC DNA]</scope>
    <source>
        <strain evidence="7">DSM 19842</strain>
    </source>
</reference>
<dbReference type="OrthoDB" id="881297at2"/>
<dbReference type="Gene3D" id="1.10.357.10">
    <property type="entry name" value="Tetracycline Repressor, domain 2"/>
    <property type="match status" value="1"/>
</dbReference>
<feature type="DNA-binding region" description="H-T-H motif" evidence="4">
    <location>
        <begin position="28"/>
        <end position="47"/>
    </location>
</feature>
<dbReference type="RefSeq" id="WP_025605948.1">
    <property type="nucleotide sequence ID" value="NZ_CP021235.1"/>
</dbReference>
<feature type="domain" description="HTH tetR-type" evidence="5">
    <location>
        <begin position="5"/>
        <end position="65"/>
    </location>
</feature>
<evidence type="ECO:0000256" key="2">
    <source>
        <dbReference type="ARBA" id="ARBA00023125"/>
    </source>
</evidence>
<proteinExistence type="predicted"/>
<evidence type="ECO:0000256" key="3">
    <source>
        <dbReference type="ARBA" id="ARBA00023163"/>
    </source>
</evidence>
<protein>
    <submittedName>
        <fullName evidence="6">TetR family transcriptional regulator</fullName>
    </submittedName>
</protein>
<dbReference type="Proteomes" id="UP000266292">
    <property type="component" value="Chromosome"/>
</dbReference>
<keyword evidence="2 4" id="KW-0238">DNA-binding</keyword>
<dbReference type="Pfam" id="PF00440">
    <property type="entry name" value="TetR_N"/>
    <property type="match status" value="1"/>
</dbReference>
<keyword evidence="7" id="KW-1185">Reference proteome</keyword>
<dbReference type="PRINTS" id="PR00455">
    <property type="entry name" value="HTHTETR"/>
</dbReference>
<dbReference type="GO" id="GO:0003700">
    <property type="term" value="F:DNA-binding transcription factor activity"/>
    <property type="evidence" value="ECO:0007669"/>
    <property type="project" value="TreeGrafter"/>
</dbReference>
<evidence type="ECO:0000313" key="6">
    <source>
        <dbReference type="EMBL" id="ARS35273.1"/>
    </source>
</evidence>
<dbReference type="PANTHER" id="PTHR30055:SF234">
    <property type="entry name" value="HTH-TYPE TRANSCRIPTIONAL REGULATOR BETI"/>
    <property type="match status" value="1"/>
</dbReference>
<gene>
    <name evidence="6" type="ORF">CA264_07370</name>
</gene>
<keyword evidence="1" id="KW-0805">Transcription regulation</keyword>
<organism evidence="6 7">
    <name type="scientific">Pontibacter actiniarum</name>
    <dbReference type="NCBI Taxonomy" id="323450"/>
    <lineage>
        <taxon>Bacteria</taxon>
        <taxon>Pseudomonadati</taxon>
        <taxon>Bacteroidota</taxon>
        <taxon>Cytophagia</taxon>
        <taxon>Cytophagales</taxon>
        <taxon>Hymenobacteraceae</taxon>
        <taxon>Pontibacter</taxon>
    </lineage>
</organism>
<evidence type="ECO:0000256" key="4">
    <source>
        <dbReference type="PROSITE-ProRule" id="PRU00335"/>
    </source>
</evidence>
<dbReference type="InterPro" id="IPR050109">
    <property type="entry name" value="HTH-type_TetR-like_transc_reg"/>
</dbReference>
<name>A0A1X9YQY4_9BACT</name>
<evidence type="ECO:0000259" key="5">
    <source>
        <dbReference type="PROSITE" id="PS50977"/>
    </source>
</evidence>
<dbReference type="EMBL" id="CP021235">
    <property type="protein sequence ID" value="ARS35273.1"/>
    <property type="molecule type" value="Genomic_DNA"/>
</dbReference>
<dbReference type="PANTHER" id="PTHR30055">
    <property type="entry name" value="HTH-TYPE TRANSCRIPTIONAL REGULATOR RUTR"/>
    <property type="match status" value="1"/>
</dbReference>
<dbReference type="STRING" id="709015.GCA_000472485_01479"/>
<dbReference type="GO" id="GO:0000976">
    <property type="term" value="F:transcription cis-regulatory region binding"/>
    <property type="evidence" value="ECO:0007669"/>
    <property type="project" value="TreeGrafter"/>
</dbReference>
<keyword evidence="3" id="KW-0804">Transcription</keyword>
<evidence type="ECO:0000256" key="1">
    <source>
        <dbReference type="ARBA" id="ARBA00023015"/>
    </source>
</evidence>
<dbReference type="InterPro" id="IPR001647">
    <property type="entry name" value="HTH_TetR"/>
</dbReference>
<dbReference type="SUPFAM" id="SSF46689">
    <property type="entry name" value="Homeodomain-like"/>
    <property type="match status" value="1"/>
</dbReference>
<accession>A0A1X9YQY4</accession>
<dbReference type="KEGG" id="pact:CA264_07370"/>
<dbReference type="AlphaFoldDB" id="A0A1X9YQY4"/>
<sequence>MEASENPRERIIAEAKQMFFTHGYSKVLMADLARNLGMSKKTLYQYFTGKEELLNVIIRQHGHDIQREVERILKSDQIEFPEKIKQIFSYVGTKLHYINPEFVQDIKKNAPSSWQHLQQHKADAAFLRFNSLLDEGVRKGYIREDTNRTMAVLLYASALETILNPDFTQQVPAELMQELPHTPAAVFDGLVKIIFNGIIDTSKASA</sequence>
<dbReference type="Gene3D" id="1.10.10.60">
    <property type="entry name" value="Homeodomain-like"/>
    <property type="match status" value="1"/>
</dbReference>
<dbReference type="PROSITE" id="PS50977">
    <property type="entry name" value="HTH_TETR_2"/>
    <property type="match status" value="1"/>
</dbReference>